<keyword evidence="5 6" id="KW-0046">Antibiotic resistance</keyword>
<dbReference type="PANTHER" id="PTHR35333">
    <property type="entry name" value="BETA-LACTAMASE"/>
    <property type="match status" value="1"/>
</dbReference>
<dbReference type="PRINTS" id="PR00118">
    <property type="entry name" value="BLACTAMASEA"/>
</dbReference>
<dbReference type="GO" id="GO:0046677">
    <property type="term" value="P:response to antibiotic"/>
    <property type="evidence" value="ECO:0007669"/>
    <property type="project" value="UniProtKB-UniRule"/>
</dbReference>
<gene>
    <name evidence="9" type="ORF">ACH50_02945</name>
</gene>
<dbReference type="PROSITE" id="PS00146">
    <property type="entry name" value="BETA_LACTAMASE_A"/>
    <property type="match status" value="1"/>
</dbReference>
<dbReference type="EMBL" id="LFEJ01000003">
    <property type="protein sequence ID" value="KMV36383.1"/>
    <property type="molecule type" value="Genomic_DNA"/>
</dbReference>
<evidence type="ECO:0000313" key="10">
    <source>
        <dbReference type="Proteomes" id="UP000037315"/>
    </source>
</evidence>
<comment type="catalytic activity">
    <reaction evidence="1 6">
        <text>a beta-lactam + H2O = a substituted beta-amino acid</text>
        <dbReference type="Rhea" id="RHEA:20401"/>
        <dbReference type="ChEBI" id="CHEBI:15377"/>
        <dbReference type="ChEBI" id="CHEBI:35627"/>
        <dbReference type="ChEBI" id="CHEBI:140347"/>
        <dbReference type="EC" id="3.5.2.6"/>
    </reaction>
</comment>
<evidence type="ECO:0000256" key="5">
    <source>
        <dbReference type="ARBA" id="ARBA00023251"/>
    </source>
</evidence>
<evidence type="ECO:0000256" key="6">
    <source>
        <dbReference type="RuleBase" id="RU361140"/>
    </source>
</evidence>
<name>A0A0J8VSC3_9ENTR</name>
<comment type="similarity">
    <text evidence="2 6">Belongs to the class-A beta-lactamase family.</text>
</comment>
<keyword evidence="10" id="KW-1185">Reference proteome</keyword>
<evidence type="ECO:0000313" key="9">
    <source>
        <dbReference type="EMBL" id="KMV36383.1"/>
    </source>
</evidence>
<evidence type="ECO:0000256" key="2">
    <source>
        <dbReference type="ARBA" id="ARBA00009009"/>
    </source>
</evidence>
<organism evidence="9 10">
    <name type="scientific">Franconibacter pulveris</name>
    <dbReference type="NCBI Taxonomy" id="435910"/>
    <lineage>
        <taxon>Bacteria</taxon>
        <taxon>Pseudomonadati</taxon>
        <taxon>Pseudomonadota</taxon>
        <taxon>Gammaproteobacteria</taxon>
        <taxon>Enterobacterales</taxon>
        <taxon>Enterobacteriaceae</taxon>
        <taxon>Franconibacter</taxon>
    </lineage>
</organism>
<evidence type="ECO:0000259" key="8">
    <source>
        <dbReference type="Pfam" id="PF13354"/>
    </source>
</evidence>
<dbReference type="RefSeq" id="WP_048887292.1">
    <property type="nucleotide sequence ID" value="NZ_LFEJ01000003.1"/>
</dbReference>
<proteinExistence type="inferred from homology"/>
<dbReference type="GO" id="GO:0008800">
    <property type="term" value="F:beta-lactamase activity"/>
    <property type="evidence" value="ECO:0007669"/>
    <property type="project" value="UniProtKB-UniRule"/>
</dbReference>
<accession>A0A0J8VSC3</accession>
<dbReference type="OrthoDB" id="9784149at2"/>
<comment type="caution">
    <text evidence="9">The sequence shown here is derived from an EMBL/GenBank/DDBJ whole genome shotgun (WGS) entry which is preliminary data.</text>
</comment>
<dbReference type="GO" id="GO:0030655">
    <property type="term" value="P:beta-lactam antibiotic catabolic process"/>
    <property type="evidence" value="ECO:0007669"/>
    <property type="project" value="InterPro"/>
</dbReference>
<dbReference type="EC" id="3.5.2.6" evidence="3 6"/>
<dbReference type="Pfam" id="PF13354">
    <property type="entry name" value="Beta-lactamase2"/>
    <property type="match status" value="1"/>
</dbReference>
<dbReference type="InterPro" id="IPR045155">
    <property type="entry name" value="Beta-lactam_cat"/>
</dbReference>
<keyword evidence="4 6" id="KW-0378">Hydrolase</keyword>
<dbReference type="STRING" id="1121863.GCA_000621185_00733"/>
<dbReference type="Proteomes" id="UP000037315">
    <property type="component" value="Unassembled WGS sequence"/>
</dbReference>
<evidence type="ECO:0000256" key="4">
    <source>
        <dbReference type="ARBA" id="ARBA00022801"/>
    </source>
</evidence>
<dbReference type="NCBIfam" id="NF033103">
    <property type="entry name" value="bla_class_A"/>
    <property type="match status" value="1"/>
</dbReference>
<dbReference type="PANTHER" id="PTHR35333:SF3">
    <property type="entry name" value="BETA-LACTAMASE-TYPE TRANSPEPTIDASE FOLD CONTAINING PROTEIN"/>
    <property type="match status" value="1"/>
</dbReference>
<feature type="signal peptide" evidence="7">
    <location>
        <begin position="1"/>
        <end position="23"/>
    </location>
</feature>
<dbReference type="SUPFAM" id="SSF56601">
    <property type="entry name" value="beta-lactamase/transpeptidase-like"/>
    <property type="match status" value="1"/>
</dbReference>
<evidence type="ECO:0000256" key="3">
    <source>
        <dbReference type="ARBA" id="ARBA00012865"/>
    </source>
</evidence>
<protein>
    <recommendedName>
        <fullName evidence="3 6">Beta-lactamase</fullName>
        <ecNumber evidence="3 6">3.5.2.6</ecNumber>
    </recommendedName>
</protein>
<dbReference type="InterPro" id="IPR023650">
    <property type="entry name" value="Beta-lactam_class-A_AS"/>
</dbReference>
<evidence type="ECO:0000256" key="7">
    <source>
        <dbReference type="SAM" id="SignalP"/>
    </source>
</evidence>
<reference evidence="9 10" key="1">
    <citation type="submission" date="2015-06" db="EMBL/GenBank/DDBJ databases">
        <title>Genome sequencing of Cronobacter sp. strain DJ34 isolated from petroleum contaminated sludge of Duliajan Oil Fields, Assam, India.</title>
        <authorList>
            <person name="Pal S."/>
            <person name="Banerjee T.D."/>
            <person name="Roy A."/>
            <person name="Sar P."/>
            <person name="Kazy S.K."/>
        </authorList>
    </citation>
    <scope>NUCLEOTIDE SEQUENCE [LARGE SCALE GENOMIC DNA]</scope>
    <source>
        <strain evidence="9 10">DJ34</strain>
    </source>
</reference>
<feature type="domain" description="Beta-lactamase class A catalytic" evidence="8">
    <location>
        <begin position="45"/>
        <end position="262"/>
    </location>
</feature>
<keyword evidence="7" id="KW-0732">Signal</keyword>
<sequence>MLIKGVVRLLAAAALGSATLSHAVDLSQLTAAAQQEEKTLNARIGVAVLDTATGKTASYRGDERFPLNSTHKALLCGALLKQADEKKVSLTEAVRFDQSRLVEYSPVTEKHTAPQSMNWLQLCSAAVSYSDNTAANLISQKVGGPQGVNAFLRANGDKTTRLDRVEPALNEARPGDERDTTTPQAISRTLQTLLLGDALSEASRKQLTRWMIDDKVADALLRQSLPKGWTIADKTGAGGYGSRSIISMVWPEKGAPLVVAIYITQTDASLSQSNAAIARLGHVIFQQH</sequence>
<dbReference type="AlphaFoldDB" id="A0A0J8VSC3"/>
<dbReference type="InterPro" id="IPR012338">
    <property type="entry name" value="Beta-lactam/transpept-like"/>
</dbReference>
<dbReference type="InterPro" id="IPR000871">
    <property type="entry name" value="Beta-lactam_class-A"/>
</dbReference>
<feature type="chain" id="PRO_5005311388" description="Beta-lactamase" evidence="7">
    <location>
        <begin position="24"/>
        <end position="288"/>
    </location>
</feature>
<evidence type="ECO:0000256" key="1">
    <source>
        <dbReference type="ARBA" id="ARBA00001526"/>
    </source>
</evidence>
<dbReference type="Gene3D" id="3.40.710.10">
    <property type="entry name" value="DD-peptidase/beta-lactamase superfamily"/>
    <property type="match status" value="1"/>
</dbReference>
<dbReference type="PATRIC" id="fig|1656095.3.peg.376"/>